<evidence type="ECO:0000256" key="1">
    <source>
        <dbReference type="SAM" id="MobiDB-lite"/>
    </source>
</evidence>
<feature type="compositionally biased region" description="Low complexity" evidence="1">
    <location>
        <begin position="72"/>
        <end position="90"/>
    </location>
</feature>
<protein>
    <submittedName>
        <fullName evidence="2">Uncharacterized protein</fullName>
    </submittedName>
</protein>
<proteinExistence type="predicted"/>
<dbReference type="AlphaFoldDB" id="A0AAV5SL54"/>
<dbReference type="EMBL" id="BTSX01000002">
    <property type="protein sequence ID" value="GMS83260.1"/>
    <property type="molecule type" value="Genomic_DNA"/>
</dbReference>
<feature type="region of interest" description="Disordered" evidence="1">
    <location>
        <begin position="234"/>
        <end position="261"/>
    </location>
</feature>
<evidence type="ECO:0000313" key="3">
    <source>
        <dbReference type="Proteomes" id="UP001432027"/>
    </source>
</evidence>
<dbReference type="Proteomes" id="UP001432027">
    <property type="component" value="Unassembled WGS sequence"/>
</dbReference>
<evidence type="ECO:0000313" key="2">
    <source>
        <dbReference type="EMBL" id="GMS83260.1"/>
    </source>
</evidence>
<organism evidence="2 3">
    <name type="scientific">Pristionchus entomophagus</name>
    <dbReference type="NCBI Taxonomy" id="358040"/>
    <lineage>
        <taxon>Eukaryota</taxon>
        <taxon>Metazoa</taxon>
        <taxon>Ecdysozoa</taxon>
        <taxon>Nematoda</taxon>
        <taxon>Chromadorea</taxon>
        <taxon>Rhabditida</taxon>
        <taxon>Rhabditina</taxon>
        <taxon>Diplogasteromorpha</taxon>
        <taxon>Diplogasteroidea</taxon>
        <taxon>Neodiplogasteridae</taxon>
        <taxon>Pristionchus</taxon>
    </lineage>
</organism>
<accession>A0AAV5SL54</accession>
<feature type="compositionally biased region" description="Basic and acidic residues" evidence="1">
    <location>
        <begin position="249"/>
        <end position="261"/>
    </location>
</feature>
<feature type="region of interest" description="Disordered" evidence="1">
    <location>
        <begin position="72"/>
        <end position="104"/>
    </location>
</feature>
<keyword evidence="3" id="KW-1185">Reference proteome</keyword>
<reference evidence="2" key="1">
    <citation type="submission" date="2023-10" db="EMBL/GenBank/DDBJ databases">
        <title>Genome assembly of Pristionchus species.</title>
        <authorList>
            <person name="Yoshida K."/>
            <person name="Sommer R.J."/>
        </authorList>
    </citation>
    <scope>NUCLEOTIDE SEQUENCE</scope>
    <source>
        <strain evidence="2">RS0144</strain>
    </source>
</reference>
<feature type="non-terminal residue" evidence="2">
    <location>
        <position position="1"/>
    </location>
</feature>
<sequence>QLRVVQPAQQLPPVLPATALQQVVTPPPQVAQIVFNQQPVTASLQSLQLQQQQQAAAAVVAAATTTISPTTTAATTPAAATTVQQSTTTATPPPPTTSTTATTTPAVATTAAATAATAAAPTPSPFLPNPAFRNPIHPSIPFTPGLNGLSVNQFLQQFFAQQQAIRAAARQLHQLQRTPKSVQPESSAAVVAQVPTLLQYPGGFAAPQYFWPAAPPPQYPAWFWPAARGAKTATAGKHPDVLTVSGESDNSKKRIIDVEQQ</sequence>
<name>A0AAV5SL54_9BILA</name>
<comment type="caution">
    <text evidence="2">The sequence shown here is derived from an EMBL/GenBank/DDBJ whole genome shotgun (WGS) entry which is preliminary data.</text>
</comment>
<gene>
    <name evidence="2" type="ORF">PENTCL1PPCAC_5435</name>
</gene>